<comment type="similarity">
    <text evidence="1">Belongs to the AHA1 family.</text>
</comment>
<dbReference type="KEGG" id="prv:G7070_03915"/>
<organism evidence="3 4">
    <name type="scientific">Propioniciclava coleopterorum</name>
    <dbReference type="NCBI Taxonomy" id="2714937"/>
    <lineage>
        <taxon>Bacteria</taxon>
        <taxon>Bacillati</taxon>
        <taxon>Actinomycetota</taxon>
        <taxon>Actinomycetes</taxon>
        <taxon>Propionibacteriales</taxon>
        <taxon>Propionibacteriaceae</taxon>
        <taxon>Propioniciclava</taxon>
    </lineage>
</organism>
<proteinExistence type="inferred from homology"/>
<evidence type="ECO:0000259" key="2">
    <source>
        <dbReference type="Pfam" id="PF08327"/>
    </source>
</evidence>
<dbReference type="Proteomes" id="UP000501058">
    <property type="component" value="Chromosome"/>
</dbReference>
<name>A0A6G7Y4I5_9ACTN</name>
<reference evidence="3 4" key="1">
    <citation type="submission" date="2020-03" db="EMBL/GenBank/DDBJ databases">
        <title>Propioniciclava sp. nov., isolated from Hydrophilus acuminatus.</title>
        <authorList>
            <person name="Hyun D.-W."/>
            <person name="Bae J.-W."/>
        </authorList>
    </citation>
    <scope>NUCLEOTIDE SEQUENCE [LARGE SCALE GENOMIC DNA]</scope>
    <source>
        <strain evidence="3 4">HDW11</strain>
    </source>
</reference>
<dbReference type="Gene3D" id="3.30.530.20">
    <property type="match status" value="1"/>
</dbReference>
<dbReference type="AlphaFoldDB" id="A0A6G7Y4I5"/>
<sequence length="143" mass="15874">MSTQRITVQVDVEATPQQAWDAFTRDDAVVVWNHASDDWHCPAASGDLRPGGTFSQTLAAKDGSVAFEMTGEYTVVEPPHRLAYTMADGRAVEVGFDEQPDGSTRVTETFDPEDTNPLDLQRAGWQATLDNYRTYADEFARSR</sequence>
<gene>
    <name evidence="3" type="ORF">G7070_03915</name>
</gene>
<feature type="domain" description="Activator of Hsp90 ATPase homologue 1/2-like C-terminal" evidence="2">
    <location>
        <begin position="14"/>
        <end position="132"/>
    </location>
</feature>
<dbReference type="Pfam" id="PF08327">
    <property type="entry name" value="AHSA1"/>
    <property type="match status" value="1"/>
</dbReference>
<dbReference type="SUPFAM" id="SSF55961">
    <property type="entry name" value="Bet v1-like"/>
    <property type="match status" value="1"/>
</dbReference>
<dbReference type="InterPro" id="IPR023393">
    <property type="entry name" value="START-like_dom_sf"/>
</dbReference>
<dbReference type="RefSeq" id="WP_166232112.1">
    <property type="nucleotide sequence ID" value="NZ_CP049865.1"/>
</dbReference>
<evidence type="ECO:0000313" key="4">
    <source>
        <dbReference type="Proteomes" id="UP000501058"/>
    </source>
</evidence>
<accession>A0A6G7Y4I5</accession>
<evidence type="ECO:0000256" key="1">
    <source>
        <dbReference type="ARBA" id="ARBA00006817"/>
    </source>
</evidence>
<dbReference type="EMBL" id="CP049865">
    <property type="protein sequence ID" value="QIK71576.1"/>
    <property type="molecule type" value="Genomic_DNA"/>
</dbReference>
<dbReference type="InterPro" id="IPR013538">
    <property type="entry name" value="ASHA1/2-like_C"/>
</dbReference>
<keyword evidence="4" id="KW-1185">Reference proteome</keyword>
<protein>
    <recommendedName>
        <fullName evidence="2">Activator of Hsp90 ATPase homologue 1/2-like C-terminal domain-containing protein</fullName>
    </recommendedName>
</protein>
<evidence type="ECO:0000313" key="3">
    <source>
        <dbReference type="EMBL" id="QIK71576.1"/>
    </source>
</evidence>